<dbReference type="PIRSF" id="PIRSF017082">
    <property type="entry name" value="YflP"/>
    <property type="match status" value="1"/>
</dbReference>
<keyword evidence="2" id="KW-0732">Signal</keyword>
<dbReference type="Gene3D" id="3.40.190.150">
    <property type="entry name" value="Bordetella uptake gene, domain 1"/>
    <property type="match status" value="1"/>
</dbReference>
<dbReference type="InterPro" id="IPR042100">
    <property type="entry name" value="Bug_dom1"/>
</dbReference>
<dbReference type="CDD" id="cd07012">
    <property type="entry name" value="PBP2_Bug_TTT"/>
    <property type="match status" value="1"/>
</dbReference>
<dbReference type="AlphaFoldDB" id="A0A368XDC1"/>
<dbReference type="RefSeq" id="WP_114471751.1">
    <property type="nucleotide sequence ID" value="NZ_QPJK01000012.1"/>
</dbReference>
<proteinExistence type="inferred from homology"/>
<gene>
    <name evidence="3" type="ORF">DES41_112110</name>
</gene>
<comment type="caution">
    <text evidence="3">The sequence shown here is derived from an EMBL/GenBank/DDBJ whole genome shotgun (WGS) entry which is preliminary data.</text>
</comment>
<evidence type="ECO:0000313" key="3">
    <source>
        <dbReference type="EMBL" id="RCW65659.1"/>
    </source>
</evidence>
<dbReference type="Gene3D" id="3.40.190.10">
    <property type="entry name" value="Periplasmic binding protein-like II"/>
    <property type="match status" value="1"/>
</dbReference>
<sequence>MHKNLRRLAACAMATLLALAPLAQAAFPEKPIRLVIGFPAGGPLDQHARLLADKLQAVLGQPIVVDYKSGAGGTVGAQDVMKAQPDGYTLMLANTGVMVINPALYSRLPYATLKDFTPIARTAMQPLALLVTPQLPVKTLKEFADYAKAKPGQINYGSAGNGGISHLVPEMFKNAAGLFMVHIPYRGSAPAFTDLMAGQVQFMAESIPQAAAYAKQGKVRALAVTSRERNPALPDVPTVIESGFKGFEVVGFYGFLAPAGLPADVTAKLSDAFGQVLSNPEVRSRMVAQGADPAFLGSADFAKFLAAEMPRWAAAVKASGAKLD</sequence>
<feature type="chain" id="PRO_5016852995" evidence="2">
    <location>
        <begin position="26"/>
        <end position="324"/>
    </location>
</feature>
<dbReference type="SUPFAM" id="SSF53850">
    <property type="entry name" value="Periplasmic binding protein-like II"/>
    <property type="match status" value="1"/>
</dbReference>
<dbReference type="PANTHER" id="PTHR42928">
    <property type="entry name" value="TRICARBOXYLATE-BINDING PROTEIN"/>
    <property type="match status" value="1"/>
</dbReference>
<keyword evidence="4" id="KW-1185">Reference proteome</keyword>
<accession>A0A368XDC1</accession>
<dbReference type="InterPro" id="IPR005064">
    <property type="entry name" value="BUG"/>
</dbReference>
<dbReference type="Pfam" id="PF03401">
    <property type="entry name" value="TctC"/>
    <property type="match status" value="1"/>
</dbReference>
<evidence type="ECO:0000313" key="4">
    <source>
        <dbReference type="Proteomes" id="UP000252884"/>
    </source>
</evidence>
<dbReference type="EMBL" id="QPJK01000012">
    <property type="protein sequence ID" value="RCW65659.1"/>
    <property type="molecule type" value="Genomic_DNA"/>
</dbReference>
<reference evidence="3 4" key="1">
    <citation type="submission" date="2018-07" db="EMBL/GenBank/DDBJ databases">
        <title>Genomic Encyclopedia of Type Strains, Phase IV (KMG-IV): sequencing the most valuable type-strain genomes for metagenomic binning, comparative biology and taxonomic classification.</title>
        <authorList>
            <person name="Goeker M."/>
        </authorList>
    </citation>
    <scope>NUCLEOTIDE SEQUENCE [LARGE SCALE GENOMIC DNA]</scope>
    <source>
        <strain evidence="3 4">DSM 21634</strain>
    </source>
</reference>
<evidence type="ECO:0000256" key="1">
    <source>
        <dbReference type="ARBA" id="ARBA00006987"/>
    </source>
</evidence>
<evidence type="ECO:0000256" key="2">
    <source>
        <dbReference type="SAM" id="SignalP"/>
    </source>
</evidence>
<dbReference type="PANTHER" id="PTHR42928:SF5">
    <property type="entry name" value="BLR1237 PROTEIN"/>
    <property type="match status" value="1"/>
</dbReference>
<protein>
    <submittedName>
        <fullName evidence="3">Tripartite-type tricarboxylate transporter receptor subunit TctC</fullName>
    </submittedName>
</protein>
<feature type="signal peptide" evidence="2">
    <location>
        <begin position="1"/>
        <end position="25"/>
    </location>
</feature>
<keyword evidence="3" id="KW-0675">Receptor</keyword>
<name>A0A368XDC1_9BURK</name>
<organism evidence="3 4">
    <name type="scientific">Pseudorhodoferax soli</name>
    <dbReference type="NCBI Taxonomy" id="545864"/>
    <lineage>
        <taxon>Bacteria</taxon>
        <taxon>Pseudomonadati</taxon>
        <taxon>Pseudomonadota</taxon>
        <taxon>Betaproteobacteria</taxon>
        <taxon>Burkholderiales</taxon>
        <taxon>Comamonadaceae</taxon>
    </lineage>
</organism>
<dbReference type="OrthoDB" id="8678477at2"/>
<dbReference type="Proteomes" id="UP000252884">
    <property type="component" value="Unassembled WGS sequence"/>
</dbReference>
<comment type="similarity">
    <text evidence="1">Belongs to the UPF0065 (bug) family.</text>
</comment>